<dbReference type="PANTHER" id="PTHR33705:SF2">
    <property type="entry name" value="PHOSPHOCARRIER PROTEIN NPR"/>
    <property type="match status" value="1"/>
</dbReference>
<keyword evidence="6" id="KW-1185">Reference proteome</keyword>
<name>A0A8J3ID78_9CHLR</name>
<protein>
    <recommendedName>
        <fullName evidence="4">HPr domain-containing protein</fullName>
    </recommendedName>
</protein>
<sequence>MAAVEAILNIRNKVGLHARPARLLVQTAACFDAEIHLLAGGKVANAKSILAVLKLGVPQGSELRVRAEGVDANEAVEALSALAARNFDEDE</sequence>
<evidence type="ECO:0000256" key="3">
    <source>
        <dbReference type="ARBA" id="ARBA00022683"/>
    </source>
</evidence>
<dbReference type="PROSITE" id="PS51350">
    <property type="entry name" value="PTS_HPR_DOM"/>
    <property type="match status" value="1"/>
</dbReference>
<reference evidence="5" key="1">
    <citation type="submission" date="2020-10" db="EMBL/GenBank/DDBJ databases">
        <title>Taxonomic study of unclassified bacteria belonging to the class Ktedonobacteria.</title>
        <authorList>
            <person name="Yabe S."/>
            <person name="Wang C.M."/>
            <person name="Zheng Y."/>
            <person name="Sakai Y."/>
            <person name="Cavaletti L."/>
            <person name="Monciardini P."/>
            <person name="Donadio S."/>
        </authorList>
    </citation>
    <scope>NUCLEOTIDE SEQUENCE</scope>
    <source>
        <strain evidence="5">SOSP1-1</strain>
    </source>
</reference>
<evidence type="ECO:0000313" key="6">
    <source>
        <dbReference type="Proteomes" id="UP000612362"/>
    </source>
</evidence>
<dbReference type="PANTHER" id="PTHR33705">
    <property type="entry name" value="PHOSPHOCARRIER PROTEIN HPR"/>
    <property type="match status" value="1"/>
</dbReference>
<keyword evidence="3" id="KW-0598">Phosphotransferase system</keyword>
<organism evidence="5 6">
    <name type="scientific">Ktedonospora formicarum</name>
    <dbReference type="NCBI Taxonomy" id="2778364"/>
    <lineage>
        <taxon>Bacteria</taxon>
        <taxon>Bacillati</taxon>
        <taxon>Chloroflexota</taxon>
        <taxon>Ktedonobacteria</taxon>
        <taxon>Ktedonobacterales</taxon>
        <taxon>Ktedonobacteraceae</taxon>
        <taxon>Ktedonospora</taxon>
    </lineage>
</organism>
<dbReference type="SUPFAM" id="SSF55594">
    <property type="entry name" value="HPr-like"/>
    <property type="match status" value="1"/>
</dbReference>
<dbReference type="NCBIfam" id="TIGR01003">
    <property type="entry name" value="PTS_HPr_family"/>
    <property type="match status" value="1"/>
</dbReference>
<dbReference type="InterPro" id="IPR050399">
    <property type="entry name" value="HPr"/>
</dbReference>
<dbReference type="GO" id="GO:0005737">
    <property type="term" value="C:cytoplasm"/>
    <property type="evidence" value="ECO:0007669"/>
    <property type="project" value="UniProtKB-SubCell"/>
</dbReference>
<dbReference type="PROSITE" id="PS00589">
    <property type="entry name" value="PTS_HPR_SER"/>
    <property type="match status" value="1"/>
</dbReference>
<accession>A0A8J3ID78</accession>
<dbReference type="AlphaFoldDB" id="A0A8J3ID78"/>
<dbReference type="GO" id="GO:0009401">
    <property type="term" value="P:phosphoenolpyruvate-dependent sugar phosphotransferase system"/>
    <property type="evidence" value="ECO:0007669"/>
    <property type="project" value="UniProtKB-KW"/>
</dbReference>
<evidence type="ECO:0000259" key="4">
    <source>
        <dbReference type="PROSITE" id="PS51350"/>
    </source>
</evidence>
<dbReference type="InterPro" id="IPR002114">
    <property type="entry name" value="PTS_HPr_Ser_P_site"/>
</dbReference>
<keyword evidence="2" id="KW-0963">Cytoplasm</keyword>
<dbReference type="Pfam" id="PF00381">
    <property type="entry name" value="PTS-HPr"/>
    <property type="match status" value="1"/>
</dbReference>
<feature type="domain" description="HPr" evidence="4">
    <location>
        <begin position="3"/>
        <end position="90"/>
    </location>
</feature>
<dbReference type="InterPro" id="IPR035895">
    <property type="entry name" value="HPr-like_sf"/>
</dbReference>
<dbReference type="PRINTS" id="PR00107">
    <property type="entry name" value="PHOSPHOCPHPR"/>
</dbReference>
<evidence type="ECO:0000313" key="5">
    <source>
        <dbReference type="EMBL" id="GHO50103.1"/>
    </source>
</evidence>
<dbReference type="CDD" id="cd00367">
    <property type="entry name" value="PTS-HPr_like"/>
    <property type="match status" value="1"/>
</dbReference>
<dbReference type="Gene3D" id="3.30.1340.10">
    <property type="entry name" value="HPr-like"/>
    <property type="match status" value="1"/>
</dbReference>
<gene>
    <name evidence="5" type="ORF">KSX_82660</name>
</gene>
<dbReference type="Proteomes" id="UP000612362">
    <property type="component" value="Unassembled WGS sequence"/>
</dbReference>
<evidence type="ECO:0000256" key="1">
    <source>
        <dbReference type="ARBA" id="ARBA00004496"/>
    </source>
</evidence>
<evidence type="ECO:0000256" key="2">
    <source>
        <dbReference type="ARBA" id="ARBA00022490"/>
    </source>
</evidence>
<proteinExistence type="predicted"/>
<dbReference type="EMBL" id="BNJF01000007">
    <property type="protein sequence ID" value="GHO50103.1"/>
    <property type="molecule type" value="Genomic_DNA"/>
</dbReference>
<dbReference type="InterPro" id="IPR000032">
    <property type="entry name" value="HPr-like"/>
</dbReference>
<comment type="caution">
    <text evidence="5">The sequence shown here is derived from an EMBL/GenBank/DDBJ whole genome shotgun (WGS) entry which is preliminary data.</text>
</comment>
<comment type="subcellular location">
    <subcellularLocation>
        <location evidence="1">Cytoplasm</location>
    </subcellularLocation>
</comment>
<dbReference type="RefSeq" id="WP_220199167.1">
    <property type="nucleotide sequence ID" value="NZ_BNJF01000007.1"/>
</dbReference>